<dbReference type="AlphaFoldDB" id="A0A0D7AX09"/>
<name>A0A0D7AX09_9AGAR</name>
<feature type="region of interest" description="Disordered" evidence="1">
    <location>
        <begin position="86"/>
        <end position="151"/>
    </location>
</feature>
<sequence length="151" mass="16204">MPPIRLRTADPLLVVLRARTLLSERGSAVKGPALEALACATGNYLGSVSFERHPPVPIPPLLAVPSACQQKPSALICTKRNINRARGSLTTSATSNAKPLLSSKRQRSALPAESPSSKRSRRVRPSIPVRRNPPRAAKSKTVCLPHARGPR</sequence>
<reference evidence="2 3" key="1">
    <citation type="journal article" date="2015" name="Fungal Genet. Biol.">
        <title>Evolution of novel wood decay mechanisms in Agaricales revealed by the genome sequences of Fistulina hepatica and Cylindrobasidium torrendii.</title>
        <authorList>
            <person name="Floudas D."/>
            <person name="Held B.W."/>
            <person name="Riley R."/>
            <person name="Nagy L.G."/>
            <person name="Koehler G."/>
            <person name="Ransdell A.S."/>
            <person name="Younus H."/>
            <person name="Chow J."/>
            <person name="Chiniquy J."/>
            <person name="Lipzen A."/>
            <person name="Tritt A."/>
            <person name="Sun H."/>
            <person name="Haridas S."/>
            <person name="LaButti K."/>
            <person name="Ohm R.A."/>
            <person name="Kues U."/>
            <person name="Blanchette R.A."/>
            <person name="Grigoriev I.V."/>
            <person name="Minto R.E."/>
            <person name="Hibbett D.S."/>
        </authorList>
    </citation>
    <scope>NUCLEOTIDE SEQUENCE [LARGE SCALE GENOMIC DNA]</scope>
    <source>
        <strain evidence="2 3">FP15055 ss-10</strain>
    </source>
</reference>
<dbReference type="Proteomes" id="UP000054007">
    <property type="component" value="Unassembled WGS sequence"/>
</dbReference>
<accession>A0A0D7AX09</accession>
<keyword evidence="3" id="KW-1185">Reference proteome</keyword>
<evidence type="ECO:0000313" key="2">
    <source>
        <dbReference type="EMBL" id="KIY62742.1"/>
    </source>
</evidence>
<evidence type="ECO:0000256" key="1">
    <source>
        <dbReference type="SAM" id="MobiDB-lite"/>
    </source>
</evidence>
<proteinExistence type="predicted"/>
<protein>
    <submittedName>
        <fullName evidence="2">Uncharacterized protein</fullName>
    </submittedName>
</protein>
<evidence type="ECO:0000313" key="3">
    <source>
        <dbReference type="Proteomes" id="UP000054007"/>
    </source>
</evidence>
<gene>
    <name evidence="2" type="ORF">CYLTODRAFT_166370</name>
</gene>
<dbReference type="EMBL" id="KN880752">
    <property type="protein sequence ID" value="KIY62742.1"/>
    <property type="molecule type" value="Genomic_DNA"/>
</dbReference>
<feature type="compositionally biased region" description="Polar residues" evidence="1">
    <location>
        <begin position="88"/>
        <end position="97"/>
    </location>
</feature>
<organism evidence="2 3">
    <name type="scientific">Cylindrobasidium torrendii FP15055 ss-10</name>
    <dbReference type="NCBI Taxonomy" id="1314674"/>
    <lineage>
        <taxon>Eukaryota</taxon>
        <taxon>Fungi</taxon>
        <taxon>Dikarya</taxon>
        <taxon>Basidiomycota</taxon>
        <taxon>Agaricomycotina</taxon>
        <taxon>Agaricomycetes</taxon>
        <taxon>Agaricomycetidae</taxon>
        <taxon>Agaricales</taxon>
        <taxon>Marasmiineae</taxon>
        <taxon>Physalacriaceae</taxon>
        <taxon>Cylindrobasidium</taxon>
    </lineage>
</organism>